<keyword evidence="1" id="KW-0732">Signal</keyword>
<protein>
    <recommendedName>
        <fullName evidence="4">Lipoprotein</fullName>
    </recommendedName>
</protein>
<dbReference type="AlphaFoldDB" id="A0A3S0HQR7"/>
<proteinExistence type="predicted"/>
<dbReference type="Proteomes" id="UP000282184">
    <property type="component" value="Unassembled WGS sequence"/>
</dbReference>
<evidence type="ECO:0000313" key="2">
    <source>
        <dbReference type="EMBL" id="RTQ52465.1"/>
    </source>
</evidence>
<comment type="caution">
    <text evidence="2">The sequence shown here is derived from an EMBL/GenBank/DDBJ whole genome shotgun (WGS) entry which is preliminary data.</text>
</comment>
<dbReference type="EMBL" id="RXOF01000002">
    <property type="protein sequence ID" value="RTQ52465.1"/>
    <property type="molecule type" value="Genomic_DNA"/>
</dbReference>
<accession>A0A3S0HQR7</accession>
<dbReference type="RefSeq" id="WP_126692121.1">
    <property type="nucleotide sequence ID" value="NZ_RXOF01000002.1"/>
</dbReference>
<sequence length="197" mass="21109">MNLPAAPTRRTLILPLLALALLSGGCKDVADAIKPKLPDETQEGKGTFGCLVDDKLWLPYAEHTLDSEVEASYAGGVFSLRAEQENASKPVQYFYLRAAGPPGGGALTPGTYAVGPGFVGWIEVQETGRPQAYRSRRGQGTLTITKVEPRTNTSTVLGQQITTRFTIVSGTFHFTATDSISGKTVTVKDGRFDVQAF</sequence>
<feature type="signal peptide" evidence="1">
    <location>
        <begin position="1"/>
        <end position="20"/>
    </location>
</feature>
<name>A0A3S0HQR7_9BACT</name>
<evidence type="ECO:0000256" key="1">
    <source>
        <dbReference type="SAM" id="SignalP"/>
    </source>
</evidence>
<evidence type="ECO:0000313" key="3">
    <source>
        <dbReference type="Proteomes" id="UP000282184"/>
    </source>
</evidence>
<organism evidence="2 3">
    <name type="scientific">Hymenobacter gummosus</name>
    <dbReference type="NCBI Taxonomy" id="1776032"/>
    <lineage>
        <taxon>Bacteria</taxon>
        <taxon>Pseudomonadati</taxon>
        <taxon>Bacteroidota</taxon>
        <taxon>Cytophagia</taxon>
        <taxon>Cytophagales</taxon>
        <taxon>Hymenobacteraceae</taxon>
        <taxon>Hymenobacter</taxon>
    </lineage>
</organism>
<gene>
    <name evidence="2" type="ORF">EJV47_05490</name>
</gene>
<evidence type="ECO:0008006" key="4">
    <source>
        <dbReference type="Google" id="ProtNLM"/>
    </source>
</evidence>
<keyword evidence="3" id="KW-1185">Reference proteome</keyword>
<dbReference type="OrthoDB" id="949867at2"/>
<reference evidence="2 3" key="1">
    <citation type="submission" date="2018-12" db="EMBL/GenBank/DDBJ databases">
        <title>Hymenobacter gummosus sp. nov., isolated from a spring.</title>
        <authorList>
            <person name="Nie L."/>
        </authorList>
    </citation>
    <scope>NUCLEOTIDE SEQUENCE [LARGE SCALE GENOMIC DNA]</scope>
    <source>
        <strain evidence="2 3">KCTC 52166</strain>
    </source>
</reference>
<feature type="chain" id="PRO_5018577967" description="Lipoprotein" evidence="1">
    <location>
        <begin position="21"/>
        <end position="197"/>
    </location>
</feature>